<dbReference type="Proteomes" id="UP000321379">
    <property type="component" value="Unassembled WGS sequence"/>
</dbReference>
<dbReference type="RefSeq" id="WP_147783083.1">
    <property type="nucleotide sequence ID" value="NZ_VRMG01000005.1"/>
</dbReference>
<organism evidence="2 3">
    <name type="scientific">Lacisediminihabitans profunda</name>
    <dbReference type="NCBI Taxonomy" id="2594790"/>
    <lineage>
        <taxon>Bacteria</taxon>
        <taxon>Bacillati</taxon>
        <taxon>Actinomycetota</taxon>
        <taxon>Actinomycetes</taxon>
        <taxon>Micrococcales</taxon>
        <taxon>Microbacteriaceae</taxon>
        <taxon>Lacisediminihabitans</taxon>
    </lineage>
</organism>
<evidence type="ECO:0000313" key="3">
    <source>
        <dbReference type="Proteomes" id="UP000321379"/>
    </source>
</evidence>
<proteinExistence type="predicted"/>
<gene>
    <name evidence="2" type="ORF">FVP33_08125</name>
</gene>
<comment type="caution">
    <text evidence="2">The sequence shown here is derived from an EMBL/GenBank/DDBJ whole genome shotgun (WGS) entry which is preliminary data.</text>
</comment>
<protein>
    <submittedName>
        <fullName evidence="2">Uncharacterized protein</fullName>
    </submittedName>
</protein>
<feature type="signal peptide" evidence="1">
    <location>
        <begin position="1"/>
        <end position="26"/>
    </location>
</feature>
<accession>A0A5C8UV48</accession>
<evidence type="ECO:0000313" key="2">
    <source>
        <dbReference type="EMBL" id="TXN31496.1"/>
    </source>
</evidence>
<dbReference type="EMBL" id="VRMG01000005">
    <property type="protein sequence ID" value="TXN31496.1"/>
    <property type="molecule type" value="Genomic_DNA"/>
</dbReference>
<reference evidence="2 3" key="1">
    <citation type="submission" date="2019-08" db="EMBL/GenBank/DDBJ databases">
        <title>Bacterial whole genome sequence for Glaciihabitans sp. CHu50b-6-2.</title>
        <authorList>
            <person name="Jin L."/>
        </authorList>
    </citation>
    <scope>NUCLEOTIDE SEQUENCE [LARGE SCALE GENOMIC DNA]</scope>
    <source>
        <strain evidence="2 3">CHu50b-6-2</strain>
    </source>
</reference>
<keyword evidence="3" id="KW-1185">Reference proteome</keyword>
<feature type="chain" id="PRO_5022990047" evidence="1">
    <location>
        <begin position="27"/>
        <end position="210"/>
    </location>
</feature>
<dbReference type="PROSITE" id="PS51257">
    <property type="entry name" value="PROKAR_LIPOPROTEIN"/>
    <property type="match status" value="1"/>
</dbReference>
<keyword evidence="1" id="KW-0732">Signal</keyword>
<evidence type="ECO:0000256" key="1">
    <source>
        <dbReference type="SAM" id="SignalP"/>
    </source>
</evidence>
<sequence>MARSRRWAATLALLAGAVLLAGCATASTREVVSQQDRHRIASEIINSNWSTVADEFPGTEQPVVVITRTIPDEAWAGTIVACLRDSGFSAIVLRDGLTYTAPPDFSAARVAVSLYVCNTSTPTVTEVTRYLNRPQLDALYRYYVGSVRPCLLVAGAPSSPPPDWFAFVTGALSKPIWHPFDLAWRALPDPVVRYLEQRCPPVPPWLDLGR</sequence>
<name>A0A5C8UV48_9MICO</name>
<dbReference type="AlphaFoldDB" id="A0A5C8UV48"/>